<accession>A0A6A5YZN8</accession>
<name>A0A6A5YZN8_9PLEO</name>
<dbReference type="Proteomes" id="UP000799770">
    <property type="component" value="Unassembled WGS sequence"/>
</dbReference>
<sequence length="172" mass="19762">MASQTPHPLLAKILEPVEEAVKKIQARIAEYSDDLASFADESTGTANTTTPGEPRTIASLRKIIDLHKDFLYDLAQARLEFVTWIIKMGFERSKPKSEQNATWIKDWQREKQMLNFQLGMCQIFLMRDCEDIMVKGPDAELRKDNGSDRMKRELERDLKKIFSKGKAKSGRV</sequence>
<evidence type="ECO:0000313" key="1">
    <source>
        <dbReference type="EMBL" id="KAF2111598.1"/>
    </source>
</evidence>
<organism evidence="1 2">
    <name type="scientific">Lophiotrema nucula</name>
    <dbReference type="NCBI Taxonomy" id="690887"/>
    <lineage>
        <taxon>Eukaryota</taxon>
        <taxon>Fungi</taxon>
        <taxon>Dikarya</taxon>
        <taxon>Ascomycota</taxon>
        <taxon>Pezizomycotina</taxon>
        <taxon>Dothideomycetes</taxon>
        <taxon>Pleosporomycetidae</taxon>
        <taxon>Pleosporales</taxon>
        <taxon>Lophiotremataceae</taxon>
        <taxon>Lophiotrema</taxon>
    </lineage>
</organism>
<keyword evidence="2" id="KW-1185">Reference proteome</keyword>
<proteinExistence type="predicted"/>
<evidence type="ECO:0000313" key="2">
    <source>
        <dbReference type="Proteomes" id="UP000799770"/>
    </source>
</evidence>
<dbReference type="EMBL" id="ML977334">
    <property type="protein sequence ID" value="KAF2111598.1"/>
    <property type="molecule type" value="Genomic_DNA"/>
</dbReference>
<dbReference type="AlphaFoldDB" id="A0A6A5YZN8"/>
<reference evidence="1" key="1">
    <citation type="journal article" date="2020" name="Stud. Mycol.">
        <title>101 Dothideomycetes genomes: a test case for predicting lifestyles and emergence of pathogens.</title>
        <authorList>
            <person name="Haridas S."/>
            <person name="Albert R."/>
            <person name="Binder M."/>
            <person name="Bloem J."/>
            <person name="Labutti K."/>
            <person name="Salamov A."/>
            <person name="Andreopoulos B."/>
            <person name="Baker S."/>
            <person name="Barry K."/>
            <person name="Bills G."/>
            <person name="Bluhm B."/>
            <person name="Cannon C."/>
            <person name="Castanera R."/>
            <person name="Culley D."/>
            <person name="Daum C."/>
            <person name="Ezra D."/>
            <person name="Gonzalez J."/>
            <person name="Henrissat B."/>
            <person name="Kuo A."/>
            <person name="Liang C."/>
            <person name="Lipzen A."/>
            <person name="Lutzoni F."/>
            <person name="Magnuson J."/>
            <person name="Mondo S."/>
            <person name="Nolan M."/>
            <person name="Ohm R."/>
            <person name="Pangilinan J."/>
            <person name="Park H.-J."/>
            <person name="Ramirez L."/>
            <person name="Alfaro M."/>
            <person name="Sun H."/>
            <person name="Tritt A."/>
            <person name="Yoshinaga Y."/>
            <person name="Zwiers L.-H."/>
            <person name="Turgeon B."/>
            <person name="Goodwin S."/>
            <person name="Spatafora J."/>
            <person name="Crous P."/>
            <person name="Grigoriev I."/>
        </authorList>
    </citation>
    <scope>NUCLEOTIDE SEQUENCE</scope>
    <source>
        <strain evidence="1">CBS 627.86</strain>
    </source>
</reference>
<protein>
    <submittedName>
        <fullName evidence="1">Uncharacterized protein</fullName>
    </submittedName>
</protein>
<gene>
    <name evidence="1" type="ORF">BDV96DRAFT_603179</name>
</gene>